<dbReference type="Proteomes" id="UP001529369">
    <property type="component" value="Unassembled WGS sequence"/>
</dbReference>
<keyword evidence="2" id="KW-0547">Nucleotide-binding</keyword>
<dbReference type="PANTHER" id="PTHR30050:SF4">
    <property type="entry name" value="ATP-BINDING PROTEIN RV3427C IN INSERTION SEQUENCE-RELATED"/>
    <property type="match status" value="1"/>
</dbReference>
<proteinExistence type="inferred from homology"/>
<comment type="similarity">
    <text evidence="1">Belongs to the IS21/IS1162 putative ATP-binding protein family.</text>
</comment>
<sequence>MLNHPTLDRLRELGLNGMAKGFCDLAANPESSALEHAEWLGLLVEQEATLRQQKRFEARTRTAKLRHAASIEDVDFRTPRGLDRALFLRLASGDWIREHRHCLITGPCGTGKSWLACALGDKACRDNFSVLYQRSSRLFASLALARGDGRYARLMRQLARVDLLILDDWGPEPLAAEQRRDLLEIVEDRYNTGSLIITSQVPIGRWYEIVGDPTLAEAILDRVVHAAHRIELKGESLRKLRASA</sequence>
<dbReference type="EMBL" id="JAUFPN010000127">
    <property type="protein sequence ID" value="MDN3564998.1"/>
    <property type="molecule type" value="Genomic_DNA"/>
</dbReference>
<evidence type="ECO:0000259" key="4">
    <source>
        <dbReference type="SMART" id="SM00382"/>
    </source>
</evidence>
<evidence type="ECO:0000256" key="3">
    <source>
        <dbReference type="ARBA" id="ARBA00022840"/>
    </source>
</evidence>
<dbReference type="Pfam" id="PF01695">
    <property type="entry name" value="IstB_IS21"/>
    <property type="match status" value="1"/>
</dbReference>
<dbReference type="SUPFAM" id="SSF52540">
    <property type="entry name" value="P-loop containing nucleoside triphosphate hydrolases"/>
    <property type="match status" value="1"/>
</dbReference>
<feature type="domain" description="AAA+ ATPase" evidence="4">
    <location>
        <begin position="98"/>
        <end position="231"/>
    </location>
</feature>
<gene>
    <name evidence="5" type="primary">istB</name>
    <name evidence="5" type="ORF">QWZ14_11565</name>
</gene>
<dbReference type="PIRSF" id="PIRSF003073">
    <property type="entry name" value="DNAC_TnpB_IstB"/>
    <property type="match status" value="1"/>
</dbReference>
<keyword evidence="6" id="KW-1185">Reference proteome</keyword>
<keyword evidence="3" id="KW-0067">ATP-binding</keyword>
<dbReference type="SMART" id="SM00382">
    <property type="entry name" value="AAA"/>
    <property type="match status" value="1"/>
</dbReference>
<dbReference type="CDD" id="cd00009">
    <property type="entry name" value="AAA"/>
    <property type="match status" value="1"/>
</dbReference>
<evidence type="ECO:0000313" key="6">
    <source>
        <dbReference type="Proteomes" id="UP001529369"/>
    </source>
</evidence>
<dbReference type="RefSeq" id="WP_290316815.1">
    <property type="nucleotide sequence ID" value="NZ_JAUFPN010000127.1"/>
</dbReference>
<dbReference type="Gene3D" id="3.40.50.300">
    <property type="entry name" value="P-loop containing nucleotide triphosphate hydrolases"/>
    <property type="match status" value="1"/>
</dbReference>
<dbReference type="NCBIfam" id="NF038214">
    <property type="entry name" value="IS21_help_AAA"/>
    <property type="match status" value="1"/>
</dbReference>
<reference evidence="6" key="1">
    <citation type="journal article" date="2019" name="Int. J. Syst. Evol. Microbiol.">
        <title>The Global Catalogue of Microorganisms (GCM) 10K type strain sequencing project: providing services to taxonomists for standard genome sequencing and annotation.</title>
        <authorList>
            <consortium name="The Broad Institute Genomics Platform"/>
            <consortium name="The Broad Institute Genome Sequencing Center for Infectious Disease"/>
            <person name="Wu L."/>
            <person name="Ma J."/>
        </authorList>
    </citation>
    <scope>NUCLEOTIDE SEQUENCE [LARGE SCALE GENOMIC DNA]</scope>
    <source>
        <strain evidence="6">CECT 7131</strain>
    </source>
</reference>
<comment type="caution">
    <text evidence="5">The sequence shown here is derived from an EMBL/GenBank/DDBJ whole genome shotgun (WGS) entry which is preliminary data.</text>
</comment>
<accession>A0ABT8A5E3</accession>
<protein>
    <submittedName>
        <fullName evidence="5">IS21-like element helper ATPase IstB</fullName>
    </submittedName>
</protein>
<evidence type="ECO:0000313" key="5">
    <source>
        <dbReference type="EMBL" id="MDN3564998.1"/>
    </source>
</evidence>
<dbReference type="InterPro" id="IPR003593">
    <property type="entry name" value="AAA+_ATPase"/>
</dbReference>
<organism evidence="5 6">
    <name type="scientific">Paeniroseomonas aquatica</name>
    <dbReference type="NCBI Taxonomy" id="373043"/>
    <lineage>
        <taxon>Bacteria</taxon>
        <taxon>Pseudomonadati</taxon>
        <taxon>Pseudomonadota</taxon>
        <taxon>Alphaproteobacteria</taxon>
        <taxon>Acetobacterales</taxon>
        <taxon>Acetobacteraceae</taxon>
        <taxon>Paeniroseomonas</taxon>
    </lineage>
</organism>
<dbReference type="InterPro" id="IPR047661">
    <property type="entry name" value="IstB"/>
</dbReference>
<dbReference type="InterPro" id="IPR027417">
    <property type="entry name" value="P-loop_NTPase"/>
</dbReference>
<dbReference type="InterPro" id="IPR002611">
    <property type="entry name" value="IstB_ATP-bd"/>
</dbReference>
<name>A0ABT8A5E3_9PROT</name>
<dbReference type="PANTHER" id="PTHR30050">
    <property type="entry name" value="CHROMOSOMAL REPLICATION INITIATOR PROTEIN DNAA"/>
    <property type="match status" value="1"/>
</dbReference>
<evidence type="ECO:0000256" key="2">
    <source>
        <dbReference type="ARBA" id="ARBA00022741"/>
    </source>
</evidence>
<evidence type="ECO:0000256" key="1">
    <source>
        <dbReference type="ARBA" id="ARBA00008059"/>
    </source>
</evidence>
<dbReference type="InterPro" id="IPR028350">
    <property type="entry name" value="DNAC/IstB-like"/>
</dbReference>